<keyword evidence="4" id="KW-1185">Reference proteome</keyword>
<dbReference type="SUPFAM" id="SSF53474">
    <property type="entry name" value="alpha/beta-Hydrolases"/>
    <property type="match status" value="1"/>
</dbReference>
<dbReference type="GO" id="GO:0016787">
    <property type="term" value="F:hydrolase activity"/>
    <property type="evidence" value="ECO:0007669"/>
    <property type="project" value="UniProtKB-KW"/>
</dbReference>
<protein>
    <submittedName>
        <fullName evidence="3">Putative hydrolase</fullName>
    </submittedName>
</protein>
<accession>A0A0F6WA78</accession>
<dbReference type="Pfam" id="PF00561">
    <property type="entry name" value="Abhydrolase_1"/>
    <property type="match status" value="1"/>
</dbReference>
<dbReference type="PANTHER" id="PTHR43798:SF33">
    <property type="entry name" value="HYDROLASE, PUTATIVE (AFU_ORTHOLOGUE AFUA_2G14860)-RELATED"/>
    <property type="match status" value="1"/>
</dbReference>
<evidence type="ECO:0000256" key="1">
    <source>
        <dbReference type="SAM" id="MobiDB-lite"/>
    </source>
</evidence>
<dbReference type="InterPro" id="IPR050266">
    <property type="entry name" value="AB_hydrolase_sf"/>
</dbReference>
<feature type="domain" description="AB hydrolase-1" evidence="2">
    <location>
        <begin position="50"/>
        <end position="277"/>
    </location>
</feature>
<dbReference type="InterPro" id="IPR000073">
    <property type="entry name" value="AB_hydrolase_1"/>
</dbReference>
<evidence type="ECO:0000313" key="4">
    <source>
        <dbReference type="Proteomes" id="UP000034883"/>
    </source>
</evidence>
<keyword evidence="3" id="KW-0378">Hydrolase</keyword>
<proteinExistence type="predicted"/>
<dbReference type="GO" id="GO:0016020">
    <property type="term" value="C:membrane"/>
    <property type="evidence" value="ECO:0007669"/>
    <property type="project" value="TreeGrafter"/>
</dbReference>
<dbReference type="Gene3D" id="3.40.50.1820">
    <property type="entry name" value="alpha/beta hydrolase"/>
    <property type="match status" value="1"/>
</dbReference>
<feature type="region of interest" description="Disordered" evidence="1">
    <location>
        <begin position="1"/>
        <end position="21"/>
    </location>
</feature>
<dbReference type="Proteomes" id="UP000034883">
    <property type="component" value="Chromosome"/>
</dbReference>
<dbReference type="PANTHER" id="PTHR43798">
    <property type="entry name" value="MONOACYLGLYCEROL LIPASE"/>
    <property type="match status" value="1"/>
</dbReference>
<dbReference type="KEGG" id="samy:DB32_008451"/>
<dbReference type="STRING" id="927083.DB32_008451"/>
<dbReference type="InterPro" id="IPR029058">
    <property type="entry name" value="AB_hydrolase_fold"/>
</dbReference>
<gene>
    <name evidence="3" type="ORF">DB32_008451</name>
</gene>
<sequence length="302" mass="34091">MPPSPRRPNDLRRPQRARGTQFEQRDVDVLGMRLRYIDVGPTERDADATPLLLVHGHTSRIEEYDDLVPHLARRHRVLVPDLPGCGYSEKPNCAYSLQLYEDTLLGFLDTVGVQRARVGGGSLGGNLTLRLGHRVPDRFPELAAWAPAGAWQPAKLVADVGKALGRAAGRFLFWPFVWVQSRYWYEARWPKRDQTLRDTFAYYREVMGPGFARMYFEVAFDQFLHTHFAYAERITQPTLLGWGDRDHGLGMGEGVKRLAGMIPRAELKVFPGARHSLANEVPEQLASAVLEFFGRSRLAPAG</sequence>
<dbReference type="EMBL" id="CP011125">
    <property type="protein sequence ID" value="AKF11302.1"/>
    <property type="molecule type" value="Genomic_DNA"/>
</dbReference>
<evidence type="ECO:0000313" key="3">
    <source>
        <dbReference type="EMBL" id="AKF11302.1"/>
    </source>
</evidence>
<name>A0A0F6WA78_9BACT</name>
<dbReference type="AlphaFoldDB" id="A0A0F6WA78"/>
<evidence type="ECO:0000259" key="2">
    <source>
        <dbReference type="Pfam" id="PF00561"/>
    </source>
</evidence>
<organism evidence="3 4">
    <name type="scientific">Sandaracinus amylolyticus</name>
    <dbReference type="NCBI Taxonomy" id="927083"/>
    <lineage>
        <taxon>Bacteria</taxon>
        <taxon>Pseudomonadati</taxon>
        <taxon>Myxococcota</taxon>
        <taxon>Polyangia</taxon>
        <taxon>Polyangiales</taxon>
        <taxon>Sandaracinaceae</taxon>
        <taxon>Sandaracinus</taxon>
    </lineage>
</organism>
<dbReference type="PRINTS" id="PR00111">
    <property type="entry name" value="ABHYDROLASE"/>
</dbReference>
<reference evidence="3 4" key="1">
    <citation type="submission" date="2015-03" db="EMBL/GenBank/DDBJ databases">
        <title>Genome assembly of Sandaracinus amylolyticus DSM 53668.</title>
        <authorList>
            <person name="Sharma G."/>
            <person name="Subramanian S."/>
        </authorList>
    </citation>
    <scope>NUCLEOTIDE SEQUENCE [LARGE SCALE GENOMIC DNA]</scope>
    <source>
        <strain evidence="3 4">DSM 53668</strain>
    </source>
</reference>